<dbReference type="EMBL" id="AOSK01000062">
    <property type="protein sequence ID" value="EYD76039.1"/>
    <property type="molecule type" value="Genomic_DNA"/>
</dbReference>
<dbReference type="RefSeq" id="WP_082483887.1">
    <property type="nucleotide sequence ID" value="NZ_KK088571.1"/>
</dbReference>
<organism evidence="3 4">
    <name type="scientific">Rubellimicrobium mesophilum DSM 19309</name>
    <dbReference type="NCBI Taxonomy" id="442562"/>
    <lineage>
        <taxon>Bacteria</taxon>
        <taxon>Pseudomonadati</taxon>
        <taxon>Pseudomonadota</taxon>
        <taxon>Alphaproteobacteria</taxon>
        <taxon>Rhodobacterales</taxon>
        <taxon>Roseobacteraceae</taxon>
        <taxon>Rubellimicrobium</taxon>
    </lineage>
</organism>
<reference evidence="3 4" key="1">
    <citation type="submission" date="2013-02" db="EMBL/GenBank/DDBJ databases">
        <authorList>
            <person name="Fiebig A."/>
            <person name="Goeker M."/>
            <person name="Klenk H.-P.P."/>
        </authorList>
    </citation>
    <scope>NUCLEOTIDE SEQUENCE [LARGE SCALE GENOMIC DNA]</scope>
    <source>
        <strain evidence="3 4">DSM 19309</strain>
    </source>
</reference>
<dbReference type="Gene3D" id="3.90.1750.20">
    <property type="entry name" value="Putative Large Serine Recombinase, Chain B, Domain 2"/>
    <property type="match status" value="1"/>
</dbReference>
<dbReference type="PANTHER" id="PTHR30461:SF23">
    <property type="entry name" value="DNA RECOMBINASE-RELATED"/>
    <property type="match status" value="1"/>
</dbReference>
<proteinExistence type="predicted"/>
<dbReference type="GO" id="GO:0003677">
    <property type="term" value="F:DNA binding"/>
    <property type="evidence" value="ECO:0007669"/>
    <property type="project" value="InterPro"/>
</dbReference>
<dbReference type="InterPro" id="IPR038109">
    <property type="entry name" value="DNA_bind_recomb_sf"/>
</dbReference>
<dbReference type="STRING" id="442562.Rumeso_02468"/>
<dbReference type="SMART" id="SM00857">
    <property type="entry name" value="Resolvase"/>
    <property type="match status" value="1"/>
</dbReference>
<protein>
    <submittedName>
        <fullName evidence="3">Recombinase</fullName>
    </submittedName>
</protein>
<dbReference type="GO" id="GO:0000150">
    <property type="term" value="F:DNA strand exchange activity"/>
    <property type="evidence" value="ECO:0007669"/>
    <property type="project" value="InterPro"/>
</dbReference>
<gene>
    <name evidence="3" type="ORF">Rumeso_02468</name>
</gene>
<comment type="caution">
    <text evidence="3">The sequence shown here is derived from an EMBL/GenBank/DDBJ whole genome shotgun (WGS) entry which is preliminary data.</text>
</comment>
<dbReference type="AlphaFoldDB" id="A0A017HQN9"/>
<dbReference type="Pfam" id="PF00239">
    <property type="entry name" value="Resolvase"/>
    <property type="match status" value="1"/>
</dbReference>
<dbReference type="Proteomes" id="UP000019666">
    <property type="component" value="Unassembled WGS sequence"/>
</dbReference>
<feature type="domain" description="Recombinase" evidence="2">
    <location>
        <begin position="149"/>
        <end position="286"/>
    </location>
</feature>
<dbReference type="Gene3D" id="3.40.50.1390">
    <property type="entry name" value="Resolvase, N-terminal catalytic domain"/>
    <property type="match status" value="1"/>
</dbReference>
<evidence type="ECO:0000313" key="4">
    <source>
        <dbReference type="Proteomes" id="UP000019666"/>
    </source>
</evidence>
<evidence type="ECO:0000259" key="1">
    <source>
        <dbReference type="PROSITE" id="PS51736"/>
    </source>
</evidence>
<dbReference type="HOGENOM" id="CLU_010686_18_13_5"/>
<dbReference type="PANTHER" id="PTHR30461">
    <property type="entry name" value="DNA-INVERTASE FROM LAMBDOID PROPHAGE"/>
    <property type="match status" value="1"/>
</dbReference>
<sequence>MRAAIYARYSSDLQSAASLEDQIRLCRTHASRAGWEVTQVFEDRALSGGSGLRPGYQRLLGAVLAGEIDVVVAEALDRLSRDQEDIAALFKRLRFLGVKLVTLSEGEVGDLHIGLKGAMNALYLQDLAQKTRRGLEGRVRAGRSGGGLCYGYRVVAGDERGQREIQPEEARVVRRIFEAFANGQSPKAIARSLNMERVPGPRGQLWRDTTIRGHRGRGTGVLNNELYVGRLIWNRQRFVKDPRTGKRVARPNPPEAWVVEEVPHLRIIDEALWERVKARQAQIDASPKVRAMKENRFWEHRRPVHLLTGLVQCGCCGGNYISAGSDYLACGNARKLDQCAQRKAIRRSVLEDLVLDLVRQGLMQPEMVKAFVAAYTQEINAGRAEAEAERARQGRELTSLTAKIEGLYDAIAEGFRSPGLLAKLEGLEAEKRALEQALAEPAPPPVRLHPNLAELYRAKVEHLREALAHPAIRDEALGLLRGLITRVVVQRDASGGWDVDLEGQTAALVALGLRTRNAPGEAQLDPGALSSAKVVAGAGFEPTRSRMPRRRSSSSRVFMKVTGRPTHTLTQAKLRGAGHPRNFGIRHSMLLRKLTVIGGPC</sequence>
<name>A0A017HQN9_9RHOB</name>
<feature type="domain" description="Resolvase/invertase-type recombinase catalytic" evidence="1">
    <location>
        <begin position="2"/>
        <end position="142"/>
    </location>
</feature>
<accession>A0A017HQN9</accession>
<evidence type="ECO:0000259" key="2">
    <source>
        <dbReference type="PROSITE" id="PS51737"/>
    </source>
</evidence>
<dbReference type="InterPro" id="IPR006119">
    <property type="entry name" value="Resolv_N"/>
</dbReference>
<dbReference type="InterPro" id="IPR011109">
    <property type="entry name" value="DNA_bind_recombinase_dom"/>
</dbReference>
<keyword evidence="4" id="KW-1185">Reference proteome</keyword>
<dbReference type="InterPro" id="IPR050639">
    <property type="entry name" value="SSR_resolvase"/>
</dbReference>
<dbReference type="SUPFAM" id="SSF53041">
    <property type="entry name" value="Resolvase-like"/>
    <property type="match status" value="1"/>
</dbReference>
<dbReference type="Pfam" id="PF07508">
    <property type="entry name" value="Recombinase"/>
    <property type="match status" value="1"/>
</dbReference>
<dbReference type="Pfam" id="PF13408">
    <property type="entry name" value="Zn_ribbon_recom"/>
    <property type="match status" value="1"/>
</dbReference>
<dbReference type="OrthoDB" id="7277848at2"/>
<dbReference type="InterPro" id="IPR025827">
    <property type="entry name" value="Zn_ribbon_recom_dom"/>
</dbReference>
<dbReference type="CDD" id="cd00338">
    <property type="entry name" value="Ser_Recombinase"/>
    <property type="match status" value="1"/>
</dbReference>
<dbReference type="PATRIC" id="fig|442562.3.peg.2434"/>
<dbReference type="InterPro" id="IPR036162">
    <property type="entry name" value="Resolvase-like_N_sf"/>
</dbReference>
<dbReference type="PROSITE" id="PS51737">
    <property type="entry name" value="RECOMBINASE_DNA_BIND"/>
    <property type="match status" value="1"/>
</dbReference>
<evidence type="ECO:0000313" key="3">
    <source>
        <dbReference type="EMBL" id="EYD76039.1"/>
    </source>
</evidence>
<dbReference type="PROSITE" id="PS51736">
    <property type="entry name" value="RECOMBINASES_3"/>
    <property type="match status" value="1"/>
</dbReference>